<comment type="caution">
    <text evidence="1">The sequence shown here is derived from an EMBL/GenBank/DDBJ whole genome shotgun (WGS) entry which is preliminary data.</text>
</comment>
<sequence length="134" mass="15293">MQLAIEEMKTGESSLRNVAKKYNVPKSSLEFKIKNPGHKETFGPNTVLTEDEELRLVDWIKKMAQRGFPNNRENILDSVQTFLKDNPRKNPFKNNRPGHGWFQAFLKRHSDISSRTSEGVSSASSCISEKDIRG</sequence>
<gene>
    <name evidence="1" type="ORF">MML48_9g00005583</name>
</gene>
<name>A0ACB9SQ72_HOLOL</name>
<organism evidence="1 2">
    <name type="scientific">Holotrichia oblita</name>
    <name type="common">Chafer beetle</name>
    <dbReference type="NCBI Taxonomy" id="644536"/>
    <lineage>
        <taxon>Eukaryota</taxon>
        <taxon>Metazoa</taxon>
        <taxon>Ecdysozoa</taxon>
        <taxon>Arthropoda</taxon>
        <taxon>Hexapoda</taxon>
        <taxon>Insecta</taxon>
        <taxon>Pterygota</taxon>
        <taxon>Neoptera</taxon>
        <taxon>Endopterygota</taxon>
        <taxon>Coleoptera</taxon>
        <taxon>Polyphaga</taxon>
        <taxon>Scarabaeiformia</taxon>
        <taxon>Scarabaeidae</taxon>
        <taxon>Melolonthinae</taxon>
        <taxon>Holotrichia</taxon>
    </lineage>
</organism>
<keyword evidence="2" id="KW-1185">Reference proteome</keyword>
<dbReference type="EMBL" id="CM043023">
    <property type="protein sequence ID" value="KAI4455566.1"/>
    <property type="molecule type" value="Genomic_DNA"/>
</dbReference>
<proteinExistence type="predicted"/>
<protein>
    <submittedName>
        <fullName evidence="1">Homeobox-like domain superfamily</fullName>
    </submittedName>
</protein>
<evidence type="ECO:0000313" key="2">
    <source>
        <dbReference type="Proteomes" id="UP001056778"/>
    </source>
</evidence>
<accession>A0ACB9SQ72</accession>
<dbReference type="Proteomes" id="UP001056778">
    <property type="component" value="Chromosome 9"/>
</dbReference>
<evidence type="ECO:0000313" key="1">
    <source>
        <dbReference type="EMBL" id="KAI4455566.1"/>
    </source>
</evidence>
<reference evidence="1" key="1">
    <citation type="submission" date="2022-04" db="EMBL/GenBank/DDBJ databases">
        <title>Chromosome-scale genome assembly of Holotrichia oblita Faldermann.</title>
        <authorList>
            <person name="Rongchong L."/>
        </authorList>
    </citation>
    <scope>NUCLEOTIDE SEQUENCE</scope>
    <source>
        <strain evidence="1">81SQS9</strain>
    </source>
</reference>